<comment type="caution">
    <text evidence="2">The sequence shown here is derived from an EMBL/GenBank/DDBJ whole genome shotgun (WGS) entry which is preliminary data.</text>
</comment>
<evidence type="ECO:0000259" key="1">
    <source>
        <dbReference type="Pfam" id="PF19190"/>
    </source>
</evidence>
<accession>X1K9P3</accession>
<dbReference type="EMBL" id="BARV01011074">
    <property type="protein sequence ID" value="GAI03742.1"/>
    <property type="molecule type" value="Genomic_DNA"/>
</dbReference>
<dbReference type="AlphaFoldDB" id="X1K9P3"/>
<feature type="domain" description="BACON" evidence="1">
    <location>
        <begin position="135"/>
        <end position="230"/>
    </location>
</feature>
<dbReference type="InterPro" id="IPR024361">
    <property type="entry name" value="BACON"/>
</dbReference>
<reference evidence="2" key="1">
    <citation type="journal article" date="2014" name="Front. Microbiol.">
        <title>High frequency of phylogenetically diverse reductive dehalogenase-homologous genes in deep subseafloor sedimentary metagenomes.</title>
        <authorList>
            <person name="Kawai M."/>
            <person name="Futagami T."/>
            <person name="Toyoda A."/>
            <person name="Takaki Y."/>
            <person name="Nishi S."/>
            <person name="Hori S."/>
            <person name="Arai W."/>
            <person name="Tsubouchi T."/>
            <person name="Morono Y."/>
            <person name="Uchiyama I."/>
            <person name="Ito T."/>
            <person name="Fujiyama A."/>
            <person name="Inagaki F."/>
            <person name="Takami H."/>
        </authorList>
    </citation>
    <scope>NUCLEOTIDE SEQUENCE</scope>
    <source>
        <strain evidence="2">Expedition CK06-06</strain>
    </source>
</reference>
<dbReference type="InterPro" id="IPR013783">
    <property type="entry name" value="Ig-like_fold"/>
</dbReference>
<protein>
    <recommendedName>
        <fullName evidence="1">BACON domain-containing protein</fullName>
    </recommendedName>
</protein>
<feature type="domain" description="BACON" evidence="1">
    <location>
        <begin position="41"/>
        <end position="123"/>
    </location>
</feature>
<feature type="non-terminal residue" evidence="2">
    <location>
        <position position="1"/>
    </location>
</feature>
<dbReference type="Pfam" id="PF19190">
    <property type="entry name" value="BACON_2"/>
    <property type="match status" value="2"/>
</dbReference>
<gene>
    <name evidence="2" type="ORF">S06H3_21169</name>
</gene>
<name>X1K9P3_9ZZZZ</name>
<proteinExistence type="predicted"/>
<sequence length="260" mass="28330">INDIDFDGDPRVVSQLDIGADEFFVEEGPYIICKPNDMYFIALENRADPQPQVFSIINVGFAELDYTIQSSDELLQAIPEDGNLNSGQSSDILVTADTNELPAGYHPKTLTITSNSALNSPQVVDVNLHIIGPELWVSPNELNFQASKATLPPGQQIIDINNLGGGTLNWNIEVPNDCNWLIVNPLSGQVIEQASDITVTIDTNHVDYGQHSCQITVSDPNATNSPQTVTVNLDLLGPQINVNEDSFYFTAYGKSDTNVP</sequence>
<organism evidence="2">
    <name type="scientific">marine sediment metagenome</name>
    <dbReference type="NCBI Taxonomy" id="412755"/>
    <lineage>
        <taxon>unclassified sequences</taxon>
        <taxon>metagenomes</taxon>
        <taxon>ecological metagenomes</taxon>
    </lineage>
</organism>
<evidence type="ECO:0000313" key="2">
    <source>
        <dbReference type="EMBL" id="GAI03742.1"/>
    </source>
</evidence>
<dbReference type="Gene3D" id="2.60.40.10">
    <property type="entry name" value="Immunoglobulins"/>
    <property type="match status" value="2"/>
</dbReference>
<feature type="non-terminal residue" evidence="2">
    <location>
        <position position="260"/>
    </location>
</feature>